<evidence type="ECO:0000313" key="2">
    <source>
        <dbReference type="Proteomes" id="UP001249240"/>
    </source>
</evidence>
<evidence type="ECO:0000313" key="1">
    <source>
        <dbReference type="EMBL" id="MDT2538875.1"/>
    </source>
</evidence>
<dbReference type="PANTHER" id="PTHR38460">
    <property type="entry name" value="TAUTOMERASE YOLI-RELATED"/>
    <property type="match status" value="1"/>
</dbReference>
<dbReference type="RefSeq" id="WP_010744862.1">
    <property type="nucleotide sequence ID" value="NZ_BAAAXM010000038.1"/>
</dbReference>
<comment type="caution">
    <text evidence="1">The sequence shown here is derived from an EMBL/GenBank/DDBJ whole genome shotgun (WGS) entry which is preliminary data.</text>
</comment>
<dbReference type="InterPro" id="IPR037479">
    <property type="entry name" value="Tauto_MSAD"/>
</dbReference>
<gene>
    <name evidence="1" type="ORF">P7D78_12085</name>
</gene>
<dbReference type="Proteomes" id="UP001249240">
    <property type="component" value="Unassembled WGS sequence"/>
</dbReference>
<dbReference type="SUPFAM" id="SSF55331">
    <property type="entry name" value="Tautomerase/MIF"/>
    <property type="match status" value="1"/>
</dbReference>
<dbReference type="Pfam" id="PF14552">
    <property type="entry name" value="Tautomerase_2"/>
    <property type="match status" value="1"/>
</dbReference>
<dbReference type="PANTHER" id="PTHR38460:SF1">
    <property type="entry name" value="TAUTOMERASE YOLI-RELATED"/>
    <property type="match status" value="1"/>
</dbReference>
<name>A0AAW8SWQ3_9ENTE</name>
<dbReference type="Gene3D" id="3.30.429.10">
    <property type="entry name" value="Macrophage Migration Inhibitory Factor"/>
    <property type="match status" value="1"/>
</dbReference>
<protein>
    <submittedName>
        <fullName evidence="1">Tautomerase family protein</fullName>
    </submittedName>
</protein>
<dbReference type="AlphaFoldDB" id="A0AAW8SWQ3"/>
<reference evidence="1" key="1">
    <citation type="submission" date="2023-03" db="EMBL/GenBank/DDBJ databases">
        <authorList>
            <person name="Shen W."/>
            <person name="Cai J."/>
        </authorList>
    </citation>
    <scope>NUCLEOTIDE SEQUENCE</scope>
    <source>
        <strain evidence="1">B646-2</strain>
    </source>
</reference>
<sequence length="129" mass="14893">MPLMKIDLIKGRSQSEIKEILDISYQVMLKAFHAPQGDRYQIVTQHEAFEMQLLDTGLGFDRTDQVIVFSLITRPRTTEEKKNFYFLLVKELGDKLGIQSEDVMINLTVNTDEDWSFGFGRAQFLTGEL</sequence>
<proteinExistence type="predicted"/>
<organism evidence="1 2">
    <name type="scientific">Enterococcus raffinosus</name>
    <dbReference type="NCBI Taxonomy" id="71452"/>
    <lineage>
        <taxon>Bacteria</taxon>
        <taxon>Bacillati</taxon>
        <taxon>Bacillota</taxon>
        <taxon>Bacilli</taxon>
        <taxon>Lactobacillales</taxon>
        <taxon>Enterococcaceae</taxon>
        <taxon>Enterococcus</taxon>
    </lineage>
</organism>
<dbReference type="InterPro" id="IPR014347">
    <property type="entry name" value="Tautomerase/MIF_sf"/>
</dbReference>
<accession>A0AAW8SWQ3</accession>
<dbReference type="EMBL" id="JARPXM010000011">
    <property type="protein sequence ID" value="MDT2538875.1"/>
    <property type="molecule type" value="Genomic_DNA"/>
</dbReference>